<dbReference type="CDD" id="cd00670">
    <property type="entry name" value="Gly_His_Pro_Ser_Thr_tRS_core"/>
    <property type="match status" value="1"/>
</dbReference>
<dbReference type="NCBIfam" id="NF005479">
    <property type="entry name" value="PRK07080.1"/>
    <property type="match status" value="1"/>
</dbReference>
<sequence length="303" mass="33904">MSIDFSPEILTNDLVEAGHIIPVGVQGIFGRGPVFEKVLRLFDDYVSRVAANDNATKMSFPPCLDRKVLERSEYLDSFPQLAGTIFSFTGTEAQHKELIENVHEGRPWTHLQTMTAVCLTPAACYPVYPSFTGTLPAEGKLVDMQNWVFRNEPSPEPTRMQSFRVREFVRVGTPEMVVAWRDTWLQRGIDILQSLGLPAHSEVASDPFFGRGGRMLAANQREQQLKFEVVIPVISQEKPTAVCSFNYHQDHFGKLFEINTASGEVAHTACLGFGLERIVMALFKTHGMDTATWPTATREILGL</sequence>
<evidence type="ECO:0000313" key="2">
    <source>
        <dbReference type="EMBL" id="MBC3862788.1"/>
    </source>
</evidence>
<dbReference type="Proteomes" id="UP000634011">
    <property type="component" value="Unassembled WGS sequence"/>
</dbReference>
<accession>A0A923HI07</accession>
<gene>
    <name evidence="2" type="ORF">H8K32_11800</name>
</gene>
<name>A0A923HI07_9BURK</name>
<reference evidence="2" key="1">
    <citation type="submission" date="2020-08" db="EMBL/GenBank/DDBJ databases">
        <title>Novel species isolated from subtropical streams in China.</title>
        <authorList>
            <person name="Lu H."/>
        </authorList>
    </citation>
    <scope>NUCLEOTIDE SEQUENCE</scope>
    <source>
        <strain evidence="2">KACC 12607</strain>
    </source>
</reference>
<dbReference type="Gene3D" id="3.30.930.10">
    <property type="entry name" value="Bira Bifunctional Protein, Domain 2"/>
    <property type="match status" value="1"/>
</dbReference>
<proteinExistence type="predicted"/>
<evidence type="ECO:0000313" key="3">
    <source>
        <dbReference type="Proteomes" id="UP000634011"/>
    </source>
</evidence>
<dbReference type="EMBL" id="JACOFV010000010">
    <property type="protein sequence ID" value="MBC3862788.1"/>
    <property type="molecule type" value="Genomic_DNA"/>
</dbReference>
<dbReference type="InterPro" id="IPR006195">
    <property type="entry name" value="aa-tRNA-synth_II"/>
</dbReference>
<dbReference type="PROSITE" id="PS50862">
    <property type="entry name" value="AA_TRNA_LIGASE_II"/>
    <property type="match status" value="1"/>
</dbReference>
<comment type="caution">
    <text evidence="2">The sequence shown here is derived from an EMBL/GenBank/DDBJ whole genome shotgun (WGS) entry which is preliminary data.</text>
</comment>
<keyword evidence="2" id="KW-0436">Ligase</keyword>
<dbReference type="RefSeq" id="WP_186912738.1">
    <property type="nucleotide sequence ID" value="NZ_JACOFV010000010.1"/>
</dbReference>
<organism evidence="2 3">
    <name type="scientific">Undibacterium jejuense</name>
    <dbReference type="NCBI Taxonomy" id="1344949"/>
    <lineage>
        <taxon>Bacteria</taxon>
        <taxon>Pseudomonadati</taxon>
        <taxon>Pseudomonadota</taxon>
        <taxon>Betaproteobacteria</taxon>
        <taxon>Burkholderiales</taxon>
        <taxon>Oxalobacteraceae</taxon>
        <taxon>Undibacterium</taxon>
    </lineage>
</organism>
<feature type="domain" description="Aminoacyl-transfer RNA synthetases class-II family profile" evidence="1">
    <location>
        <begin position="71"/>
        <end position="294"/>
    </location>
</feature>
<evidence type="ECO:0000259" key="1">
    <source>
        <dbReference type="PROSITE" id="PS50862"/>
    </source>
</evidence>
<keyword evidence="3" id="KW-1185">Reference proteome</keyword>
<dbReference type="AlphaFoldDB" id="A0A923HI07"/>
<dbReference type="EC" id="6.2.1.n2" evidence="2"/>
<protein>
    <submittedName>
        <fullName evidence="2">Amino acid--[acyl-carrier-protein] ligase</fullName>
        <ecNumber evidence="2">6.2.1.n2</ecNumber>
    </submittedName>
</protein>
<dbReference type="SUPFAM" id="SSF55681">
    <property type="entry name" value="Class II aaRS and biotin synthetases"/>
    <property type="match status" value="1"/>
</dbReference>
<dbReference type="GO" id="GO:0016874">
    <property type="term" value="F:ligase activity"/>
    <property type="evidence" value="ECO:0007669"/>
    <property type="project" value="UniProtKB-KW"/>
</dbReference>
<dbReference type="InterPro" id="IPR045864">
    <property type="entry name" value="aa-tRNA-synth_II/BPL/LPL"/>
</dbReference>